<dbReference type="HOGENOM" id="CLU_1930735_0_0_1"/>
<dbReference type="Proteomes" id="UP000026960">
    <property type="component" value="Chromosome 3"/>
</dbReference>
<dbReference type="EnsemblPlants" id="OBART03G22050.1">
    <property type="protein sequence ID" value="OBART03G22050.1"/>
    <property type="gene ID" value="OBART03G22050"/>
</dbReference>
<dbReference type="PaxDb" id="65489-OBART03G22050.1"/>
<proteinExistence type="predicted"/>
<name>A0A0D3FK17_9ORYZ</name>
<organism evidence="2">
    <name type="scientific">Oryza barthii</name>
    <dbReference type="NCBI Taxonomy" id="65489"/>
    <lineage>
        <taxon>Eukaryota</taxon>
        <taxon>Viridiplantae</taxon>
        <taxon>Streptophyta</taxon>
        <taxon>Embryophyta</taxon>
        <taxon>Tracheophyta</taxon>
        <taxon>Spermatophyta</taxon>
        <taxon>Magnoliopsida</taxon>
        <taxon>Liliopsida</taxon>
        <taxon>Poales</taxon>
        <taxon>Poaceae</taxon>
        <taxon>BOP clade</taxon>
        <taxon>Oryzoideae</taxon>
        <taxon>Oryzeae</taxon>
        <taxon>Oryzinae</taxon>
        <taxon>Oryza</taxon>
    </lineage>
</organism>
<accession>A0A0D3FK17</accession>
<keyword evidence="3" id="KW-1185">Reference proteome</keyword>
<reference evidence="2" key="1">
    <citation type="journal article" date="2009" name="Rice">
        <title>De Novo Next Generation Sequencing of Plant Genomes.</title>
        <authorList>
            <person name="Rounsley S."/>
            <person name="Marri P.R."/>
            <person name="Yu Y."/>
            <person name="He R."/>
            <person name="Sisneros N."/>
            <person name="Goicoechea J.L."/>
            <person name="Lee S.J."/>
            <person name="Angelova A."/>
            <person name="Kudrna D."/>
            <person name="Luo M."/>
            <person name="Affourtit J."/>
            <person name="Desany B."/>
            <person name="Knight J."/>
            <person name="Niazi F."/>
            <person name="Egholm M."/>
            <person name="Wing R.A."/>
        </authorList>
    </citation>
    <scope>NUCLEOTIDE SEQUENCE [LARGE SCALE GENOMIC DNA]</scope>
    <source>
        <strain evidence="2">cv. IRGC 105608</strain>
    </source>
</reference>
<evidence type="ECO:0000313" key="2">
    <source>
        <dbReference type="EnsemblPlants" id="OBART03G22050.1"/>
    </source>
</evidence>
<sequence>MMPREQEQRCATSRGAAGKLLLGVGGSPSVQRRLHVPRLLSLAMGPREGSTLTGGGRWRRPPFRREGRRWAGAATWRPRSVLFCSISSSSCTHPSRQGRGDSRRRRRRLGLPDSSRRRLRHQPATTSMVTS</sequence>
<reference evidence="2" key="2">
    <citation type="submission" date="2015-03" db="UniProtKB">
        <authorList>
            <consortium name="EnsemblPlants"/>
        </authorList>
    </citation>
    <scope>IDENTIFICATION</scope>
</reference>
<feature type="compositionally biased region" description="Low complexity" evidence="1">
    <location>
        <begin position="87"/>
        <end position="97"/>
    </location>
</feature>
<evidence type="ECO:0000313" key="3">
    <source>
        <dbReference type="Proteomes" id="UP000026960"/>
    </source>
</evidence>
<feature type="region of interest" description="Disordered" evidence="1">
    <location>
        <begin position="87"/>
        <end position="131"/>
    </location>
</feature>
<dbReference type="AlphaFoldDB" id="A0A0D3FK17"/>
<protein>
    <submittedName>
        <fullName evidence="2">Uncharacterized protein</fullName>
    </submittedName>
</protein>
<dbReference type="Gramene" id="OBART03G22050.1">
    <property type="protein sequence ID" value="OBART03G22050.1"/>
    <property type="gene ID" value="OBART03G22050"/>
</dbReference>
<evidence type="ECO:0000256" key="1">
    <source>
        <dbReference type="SAM" id="MobiDB-lite"/>
    </source>
</evidence>